<keyword evidence="5 9" id="KW-0479">Metal-binding</keyword>
<name>A0A9P8AA53_9AGAR</name>
<accession>A0A9P8AA53</accession>
<keyword evidence="4 9" id="KW-0349">Heme</keyword>
<dbReference type="GO" id="GO:0004497">
    <property type="term" value="F:monooxygenase activity"/>
    <property type="evidence" value="ECO:0007669"/>
    <property type="project" value="UniProtKB-KW"/>
</dbReference>
<dbReference type="InterPro" id="IPR036396">
    <property type="entry name" value="Cyt_P450_sf"/>
</dbReference>
<protein>
    <recommendedName>
        <fullName evidence="13">Cytochrome P450</fullName>
    </recommendedName>
</protein>
<dbReference type="InterPro" id="IPR050364">
    <property type="entry name" value="Cytochrome_P450_fung"/>
</dbReference>
<dbReference type="EMBL" id="CM032183">
    <property type="protein sequence ID" value="KAG7095909.1"/>
    <property type="molecule type" value="Genomic_DNA"/>
</dbReference>
<comment type="pathway">
    <text evidence="2">Secondary metabolite biosynthesis.</text>
</comment>
<dbReference type="InterPro" id="IPR001128">
    <property type="entry name" value="Cyt_P450"/>
</dbReference>
<dbReference type="PROSITE" id="PS00086">
    <property type="entry name" value="CYTOCHROME_P450"/>
    <property type="match status" value="1"/>
</dbReference>
<reference evidence="11" key="1">
    <citation type="journal article" date="2021" name="Genome Biol. Evol.">
        <title>The assembled and annotated genome of the fairy-ring fungus Marasmius oreades.</title>
        <authorList>
            <person name="Hiltunen M."/>
            <person name="Ament-Velasquez S.L."/>
            <person name="Johannesson H."/>
        </authorList>
    </citation>
    <scope>NUCLEOTIDE SEQUENCE</scope>
    <source>
        <strain evidence="11">03SP1</strain>
    </source>
</reference>
<comment type="similarity">
    <text evidence="3 10">Belongs to the cytochrome P450 family.</text>
</comment>
<keyword evidence="7 9" id="KW-0408">Iron</keyword>
<evidence type="ECO:0000313" key="11">
    <source>
        <dbReference type="EMBL" id="KAG7095909.1"/>
    </source>
</evidence>
<sequence length="522" mass="59017">MDSPITVLTTLLVAIGVSLLWFRGVRKDYPPGPPPIPVLGNVLDFTLKELWITAAKWTRDYGMSFLSTSTYLSTFHNPPGDVCRLRVLNWNIVFLGSYEAADQLLEKRGAIYSDRPTLQMSGELCGIEKLVPLSKYDATFKSQRRHIQHTIGTRVIPTYYPLIQSQTLTVLRSLVDTPEDYVTHLRNLTGGLSLSVVYGHSPQDGNDKFLLMATECLSILANDITSGGGIWAVDVFPFFRHLPAWFPGAGFKKKAQIWKVKMQEFVDAPFLHAKKCVVEGTILPSFCSKMLLDQSEDTNEDMIKHSANSMFAASADTTITTMSQFILAMLQYPEVMRKAQEEIDRVVGTGRLPEYRDRESLPYVEAVLSEVWRWGVPSPLNLPHCSTEDDFYRGMFIPKGTIVVANLWAMLRDETLYPNANLFDPERFFNVDKELRAKIDPRNVVFGFGRRRCPGVDLAESAIWLLVVSMLATLNISKKVDREGGIIEPKVVYSNSFFRVPDRIVFDIKPRSRQALELIAEM</sequence>
<evidence type="ECO:0000256" key="1">
    <source>
        <dbReference type="ARBA" id="ARBA00001971"/>
    </source>
</evidence>
<evidence type="ECO:0000256" key="6">
    <source>
        <dbReference type="ARBA" id="ARBA00023002"/>
    </source>
</evidence>
<evidence type="ECO:0000256" key="3">
    <source>
        <dbReference type="ARBA" id="ARBA00010617"/>
    </source>
</evidence>
<evidence type="ECO:0000256" key="7">
    <source>
        <dbReference type="ARBA" id="ARBA00023004"/>
    </source>
</evidence>
<dbReference type="OrthoDB" id="2789670at2759"/>
<comment type="cofactor">
    <cofactor evidence="1 9">
        <name>heme</name>
        <dbReference type="ChEBI" id="CHEBI:30413"/>
    </cofactor>
</comment>
<dbReference type="GeneID" id="66075671"/>
<evidence type="ECO:0000256" key="10">
    <source>
        <dbReference type="RuleBase" id="RU000461"/>
    </source>
</evidence>
<dbReference type="RefSeq" id="XP_043012379.1">
    <property type="nucleotide sequence ID" value="XM_043151285.1"/>
</dbReference>
<dbReference type="CDD" id="cd11065">
    <property type="entry name" value="CYP64-like"/>
    <property type="match status" value="1"/>
</dbReference>
<keyword evidence="12" id="KW-1185">Reference proteome</keyword>
<evidence type="ECO:0000313" key="12">
    <source>
        <dbReference type="Proteomes" id="UP001049176"/>
    </source>
</evidence>
<dbReference type="SUPFAM" id="SSF48264">
    <property type="entry name" value="Cytochrome P450"/>
    <property type="match status" value="1"/>
</dbReference>
<dbReference type="GO" id="GO:0016705">
    <property type="term" value="F:oxidoreductase activity, acting on paired donors, with incorporation or reduction of molecular oxygen"/>
    <property type="evidence" value="ECO:0007669"/>
    <property type="project" value="InterPro"/>
</dbReference>
<dbReference type="Proteomes" id="UP001049176">
    <property type="component" value="Chromosome 3"/>
</dbReference>
<dbReference type="Gene3D" id="1.10.630.10">
    <property type="entry name" value="Cytochrome P450"/>
    <property type="match status" value="1"/>
</dbReference>
<keyword evidence="6 10" id="KW-0560">Oxidoreductase</keyword>
<dbReference type="Pfam" id="PF00067">
    <property type="entry name" value="p450"/>
    <property type="match status" value="1"/>
</dbReference>
<evidence type="ECO:0000256" key="4">
    <source>
        <dbReference type="ARBA" id="ARBA00022617"/>
    </source>
</evidence>
<gene>
    <name evidence="11" type="ORF">E1B28_006595</name>
</gene>
<feature type="binding site" description="axial binding residue" evidence="9">
    <location>
        <position position="453"/>
    </location>
    <ligand>
        <name>heme</name>
        <dbReference type="ChEBI" id="CHEBI:30413"/>
    </ligand>
    <ligandPart>
        <name>Fe</name>
        <dbReference type="ChEBI" id="CHEBI:18248"/>
    </ligandPart>
</feature>
<dbReference type="GO" id="GO:0020037">
    <property type="term" value="F:heme binding"/>
    <property type="evidence" value="ECO:0007669"/>
    <property type="project" value="InterPro"/>
</dbReference>
<dbReference type="PANTHER" id="PTHR46300:SF5">
    <property type="entry name" value="CYTOCHROME P450"/>
    <property type="match status" value="1"/>
</dbReference>
<dbReference type="PANTHER" id="PTHR46300">
    <property type="entry name" value="P450, PUTATIVE (EUROFUNG)-RELATED-RELATED"/>
    <property type="match status" value="1"/>
</dbReference>
<comment type="caution">
    <text evidence="11">The sequence shown here is derived from an EMBL/GenBank/DDBJ whole genome shotgun (WGS) entry which is preliminary data.</text>
</comment>
<proteinExistence type="inferred from homology"/>
<dbReference type="GO" id="GO:0005506">
    <property type="term" value="F:iron ion binding"/>
    <property type="evidence" value="ECO:0007669"/>
    <property type="project" value="InterPro"/>
</dbReference>
<evidence type="ECO:0008006" key="13">
    <source>
        <dbReference type="Google" id="ProtNLM"/>
    </source>
</evidence>
<evidence type="ECO:0000256" key="8">
    <source>
        <dbReference type="ARBA" id="ARBA00023033"/>
    </source>
</evidence>
<evidence type="ECO:0000256" key="5">
    <source>
        <dbReference type="ARBA" id="ARBA00022723"/>
    </source>
</evidence>
<dbReference type="AlphaFoldDB" id="A0A9P8AA53"/>
<evidence type="ECO:0000256" key="2">
    <source>
        <dbReference type="ARBA" id="ARBA00005179"/>
    </source>
</evidence>
<keyword evidence="8 10" id="KW-0503">Monooxygenase</keyword>
<dbReference type="PRINTS" id="PR00463">
    <property type="entry name" value="EP450I"/>
</dbReference>
<evidence type="ECO:0000256" key="9">
    <source>
        <dbReference type="PIRSR" id="PIRSR602401-1"/>
    </source>
</evidence>
<dbReference type="KEGG" id="more:E1B28_006595"/>
<organism evidence="11 12">
    <name type="scientific">Marasmius oreades</name>
    <name type="common">fairy-ring Marasmius</name>
    <dbReference type="NCBI Taxonomy" id="181124"/>
    <lineage>
        <taxon>Eukaryota</taxon>
        <taxon>Fungi</taxon>
        <taxon>Dikarya</taxon>
        <taxon>Basidiomycota</taxon>
        <taxon>Agaricomycotina</taxon>
        <taxon>Agaricomycetes</taxon>
        <taxon>Agaricomycetidae</taxon>
        <taxon>Agaricales</taxon>
        <taxon>Marasmiineae</taxon>
        <taxon>Marasmiaceae</taxon>
        <taxon>Marasmius</taxon>
    </lineage>
</organism>
<dbReference type="InterPro" id="IPR017972">
    <property type="entry name" value="Cyt_P450_CS"/>
</dbReference>
<dbReference type="InterPro" id="IPR002401">
    <property type="entry name" value="Cyt_P450_E_grp-I"/>
</dbReference>